<proteinExistence type="predicted"/>
<gene>
    <name evidence="1" type="ORF">DCAF_LOCUS15583</name>
</gene>
<dbReference type="AlphaFoldDB" id="A0AAV1RUX4"/>
<comment type="caution">
    <text evidence="1">The sequence shown here is derived from an EMBL/GenBank/DDBJ whole genome shotgun (WGS) entry which is preliminary data.</text>
</comment>
<evidence type="ECO:0000313" key="2">
    <source>
        <dbReference type="Proteomes" id="UP001314170"/>
    </source>
</evidence>
<accession>A0AAV1RUX4</accession>
<dbReference type="EMBL" id="CAWUPB010001160">
    <property type="protein sequence ID" value="CAK7340500.1"/>
    <property type="molecule type" value="Genomic_DNA"/>
</dbReference>
<keyword evidence="2" id="KW-1185">Reference proteome</keyword>
<sequence>MHGFSLIEILGGLMDSGLLVSKETKEAENEERREGPEVTGIDAFFFVKKNEWKGAGLIQPVREGWTCSAPYVQGWADLAQKIKAGLSSRSAQLRPNELKTDL</sequence>
<dbReference type="Proteomes" id="UP001314170">
    <property type="component" value="Unassembled WGS sequence"/>
</dbReference>
<reference evidence="1 2" key="1">
    <citation type="submission" date="2024-01" db="EMBL/GenBank/DDBJ databases">
        <authorList>
            <person name="Waweru B."/>
        </authorList>
    </citation>
    <scope>NUCLEOTIDE SEQUENCE [LARGE SCALE GENOMIC DNA]</scope>
</reference>
<name>A0AAV1RUX4_9ROSI</name>
<protein>
    <submittedName>
        <fullName evidence="1">Uncharacterized protein</fullName>
    </submittedName>
</protein>
<organism evidence="1 2">
    <name type="scientific">Dovyalis caffra</name>
    <dbReference type="NCBI Taxonomy" id="77055"/>
    <lineage>
        <taxon>Eukaryota</taxon>
        <taxon>Viridiplantae</taxon>
        <taxon>Streptophyta</taxon>
        <taxon>Embryophyta</taxon>
        <taxon>Tracheophyta</taxon>
        <taxon>Spermatophyta</taxon>
        <taxon>Magnoliopsida</taxon>
        <taxon>eudicotyledons</taxon>
        <taxon>Gunneridae</taxon>
        <taxon>Pentapetalae</taxon>
        <taxon>rosids</taxon>
        <taxon>fabids</taxon>
        <taxon>Malpighiales</taxon>
        <taxon>Salicaceae</taxon>
        <taxon>Flacourtieae</taxon>
        <taxon>Dovyalis</taxon>
    </lineage>
</organism>
<evidence type="ECO:0000313" key="1">
    <source>
        <dbReference type="EMBL" id="CAK7340500.1"/>
    </source>
</evidence>